<dbReference type="PANTHER" id="PTHR42799">
    <property type="entry name" value="MITOCHONDRIAL PEPTIDE METHIONINE SULFOXIDE REDUCTASE"/>
    <property type="match status" value="1"/>
</dbReference>
<evidence type="ECO:0000256" key="5">
    <source>
        <dbReference type="ARBA" id="ARBA00048782"/>
    </source>
</evidence>
<dbReference type="EC" id="1.8.4.11" evidence="6"/>
<dbReference type="AlphaFoldDB" id="A0A3P7P2B8"/>
<keyword evidence="9" id="KW-1185">Reference proteome</keyword>
<comment type="catalytic activity">
    <reaction evidence="3 6">
        <text>L-methionyl-[protein] + [thioredoxin]-disulfide + H2O = L-methionyl-(S)-S-oxide-[protein] + [thioredoxin]-dithiol</text>
        <dbReference type="Rhea" id="RHEA:14217"/>
        <dbReference type="Rhea" id="RHEA-COMP:10698"/>
        <dbReference type="Rhea" id="RHEA-COMP:10700"/>
        <dbReference type="Rhea" id="RHEA-COMP:12313"/>
        <dbReference type="Rhea" id="RHEA-COMP:12315"/>
        <dbReference type="ChEBI" id="CHEBI:15377"/>
        <dbReference type="ChEBI" id="CHEBI:16044"/>
        <dbReference type="ChEBI" id="CHEBI:29950"/>
        <dbReference type="ChEBI" id="CHEBI:44120"/>
        <dbReference type="ChEBI" id="CHEBI:50058"/>
        <dbReference type="EC" id="1.8.4.11"/>
    </reaction>
</comment>
<dbReference type="InterPro" id="IPR036509">
    <property type="entry name" value="Met_Sox_Rdtase_MsrA_sf"/>
</dbReference>
<dbReference type="GO" id="GO:0033744">
    <property type="term" value="F:L-methionine:thioredoxin-disulfide S-oxidoreductase activity"/>
    <property type="evidence" value="ECO:0007669"/>
    <property type="project" value="RHEA"/>
</dbReference>
<dbReference type="NCBIfam" id="TIGR00357">
    <property type="entry name" value="peptide-methionine (R)-S-oxide reductase MsrB"/>
    <property type="match status" value="1"/>
</dbReference>
<dbReference type="PROSITE" id="PS51257">
    <property type="entry name" value="PROKAR_LIPOPROTEIN"/>
    <property type="match status" value="1"/>
</dbReference>
<dbReference type="Gene3D" id="2.170.150.20">
    <property type="entry name" value="Peptide methionine sulfoxide reductase"/>
    <property type="match status" value="1"/>
</dbReference>
<sequence length="379" mass="42480">MMITKAIVLILTALLIFTACSGSDINKISTMKSAGQEGIIEGTVSSKLVPPPDSPFPANPNLEVEFDMDQLDEIWLAGGCFWGVEAYMARIYGVYDVTSGYANGDTENPSYEDVLDGSGHAETVHVTYDTSKVTLEELLDAFFRVVDPTSLNKQGNDIGESYRSGIYYTKEEDLDVIAAVIEREQERYTEPIVTEVLPLKGYYLAETYHQDYLEKNPDGYCHIDFDELEMKTMNYEKPTEEEIEAMLTPLQYKVTQENGTEPAFDNTYWDNHDAGIYVDIVTGEPLFSSAAKYESGTGWPSFFVPISENAVVFKEDNTLFTKRVDVRSTIGDSHLGHVFPDGPADKGGLRYCLNSAALRFVPYEKMEEEGYADYMNMVK</sequence>
<dbReference type="InterPro" id="IPR002579">
    <property type="entry name" value="Met_Sox_Rdtase_MsrB_dom"/>
</dbReference>
<dbReference type="GO" id="GO:0034599">
    <property type="term" value="P:cellular response to oxidative stress"/>
    <property type="evidence" value="ECO:0007669"/>
    <property type="project" value="TreeGrafter"/>
</dbReference>
<dbReference type="HAMAP" id="MF_01401">
    <property type="entry name" value="MsrA"/>
    <property type="match status" value="1"/>
</dbReference>
<gene>
    <name evidence="8" type="primary">msrAB</name>
    <name evidence="6" type="synonym">msrA</name>
    <name evidence="8" type="ORF">PATL70BA_1751</name>
</gene>
<dbReference type="RefSeq" id="WP_243115995.1">
    <property type="nucleotide sequence ID" value="NZ_LR130778.1"/>
</dbReference>
<dbReference type="GO" id="GO:0008113">
    <property type="term" value="F:peptide-methionine (S)-S-oxide reductase activity"/>
    <property type="evidence" value="ECO:0007669"/>
    <property type="project" value="UniProtKB-UniRule"/>
</dbReference>
<feature type="domain" description="MsrB" evidence="7">
    <location>
        <begin position="240"/>
        <end position="363"/>
    </location>
</feature>
<dbReference type="FunFam" id="2.170.150.20:FF:000003">
    <property type="entry name" value="Peptide methionine sulfoxide reductase MsrB"/>
    <property type="match status" value="1"/>
</dbReference>
<reference evidence="8 9" key="1">
    <citation type="submission" date="2018-09" db="EMBL/GenBank/DDBJ databases">
        <authorList>
            <person name="Postec A."/>
        </authorList>
    </citation>
    <scope>NUCLEOTIDE SEQUENCE [LARGE SCALE GENOMIC DNA]</scope>
    <source>
        <strain evidence="8">70B-A</strain>
    </source>
</reference>
<dbReference type="GO" id="GO:0005737">
    <property type="term" value="C:cytoplasm"/>
    <property type="evidence" value="ECO:0007669"/>
    <property type="project" value="TreeGrafter"/>
</dbReference>
<comment type="similarity">
    <text evidence="6">Belongs to the MsrA Met sulfoxide reductase family.</text>
</comment>
<organism evidence="8 9">
    <name type="scientific">Petrocella atlantisensis</name>
    <dbReference type="NCBI Taxonomy" id="2173034"/>
    <lineage>
        <taxon>Bacteria</taxon>
        <taxon>Bacillati</taxon>
        <taxon>Bacillota</taxon>
        <taxon>Clostridia</taxon>
        <taxon>Lachnospirales</taxon>
        <taxon>Vallitaleaceae</taxon>
        <taxon>Petrocella</taxon>
    </lineage>
</organism>
<accession>A0A3P7P2B8</accession>
<comment type="catalytic activity">
    <reaction evidence="5 6">
        <text>[thioredoxin]-disulfide + L-methionine + H2O = L-methionine (S)-S-oxide + [thioredoxin]-dithiol</text>
        <dbReference type="Rhea" id="RHEA:19993"/>
        <dbReference type="Rhea" id="RHEA-COMP:10698"/>
        <dbReference type="Rhea" id="RHEA-COMP:10700"/>
        <dbReference type="ChEBI" id="CHEBI:15377"/>
        <dbReference type="ChEBI" id="CHEBI:29950"/>
        <dbReference type="ChEBI" id="CHEBI:50058"/>
        <dbReference type="ChEBI" id="CHEBI:57844"/>
        <dbReference type="ChEBI" id="CHEBI:58772"/>
        <dbReference type="EC" id="1.8.4.11"/>
    </reaction>
</comment>
<name>A0A3P7P2B8_9FIRM</name>
<dbReference type="GO" id="GO:0033743">
    <property type="term" value="F:peptide-methionine (R)-S-oxide reductase activity"/>
    <property type="evidence" value="ECO:0007669"/>
    <property type="project" value="UniProtKB-EC"/>
</dbReference>
<evidence type="ECO:0000313" key="8">
    <source>
        <dbReference type="EMBL" id="VDN47640.1"/>
    </source>
</evidence>
<dbReference type="SUPFAM" id="SSF51316">
    <property type="entry name" value="Mss4-like"/>
    <property type="match status" value="1"/>
</dbReference>
<dbReference type="InterPro" id="IPR011057">
    <property type="entry name" value="Mss4-like_sf"/>
</dbReference>
<comment type="catalytic activity">
    <reaction evidence="4">
        <text>L-methionyl-[protein] + [thioredoxin]-disulfide + H2O = L-methionyl-(R)-S-oxide-[protein] + [thioredoxin]-dithiol</text>
        <dbReference type="Rhea" id="RHEA:24164"/>
        <dbReference type="Rhea" id="RHEA-COMP:10698"/>
        <dbReference type="Rhea" id="RHEA-COMP:10700"/>
        <dbReference type="Rhea" id="RHEA-COMP:12313"/>
        <dbReference type="Rhea" id="RHEA-COMP:12314"/>
        <dbReference type="ChEBI" id="CHEBI:15377"/>
        <dbReference type="ChEBI" id="CHEBI:16044"/>
        <dbReference type="ChEBI" id="CHEBI:29950"/>
        <dbReference type="ChEBI" id="CHEBI:45764"/>
        <dbReference type="ChEBI" id="CHEBI:50058"/>
        <dbReference type="EC" id="1.8.4.12"/>
    </reaction>
</comment>
<dbReference type="Pfam" id="PF01641">
    <property type="entry name" value="SelR"/>
    <property type="match status" value="1"/>
</dbReference>
<protein>
    <recommendedName>
        <fullName evidence="6">Peptide methionine sulfoxide reductase MsrA</fullName>
        <shortName evidence="6">Protein-methionine-S-oxide reductase</shortName>
        <ecNumber evidence="6">1.8.4.11</ecNumber>
    </recommendedName>
    <alternativeName>
        <fullName evidence="6">Peptide-methionine (S)-S-oxide reductase</fullName>
        <shortName evidence="6">Peptide Met(O) reductase</shortName>
    </alternativeName>
</protein>
<dbReference type="Gene3D" id="3.30.1060.10">
    <property type="entry name" value="Peptide methionine sulphoxide reductase MsrA"/>
    <property type="match status" value="1"/>
</dbReference>
<evidence type="ECO:0000256" key="4">
    <source>
        <dbReference type="ARBA" id="ARBA00048488"/>
    </source>
</evidence>
<evidence type="ECO:0000259" key="7">
    <source>
        <dbReference type="PROSITE" id="PS51790"/>
    </source>
</evidence>
<proteinExistence type="inferred from homology"/>
<dbReference type="KEGG" id="cbar:PATL70BA_1751"/>
<dbReference type="PANTHER" id="PTHR42799:SF2">
    <property type="entry name" value="MITOCHONDRIAL PEPTIDE METHIONINE SULFOXIDE REDUCTASE"/>
    <property type="match status" value="1"/>
</dbReference>
<comment type="function">
    <text evidence="6">Has an important function as a repair enzyme for proteins that have been inactivated by oxidation. Catalyzes the reversible oxidation-reduction of methionine sulfoxide in proteins to methionine.</text>
</comment>
<keyword evidence="1 6" id="KW-0560">Oxidoreductase</keyword>
<dbReference type="InterPro" id="IPR050162">
    <property type="entry name" value="MsrA_MetSO_reductase"/>
</dbReference>
<evidence type="ECO:0000256" key="1">
    <source>
        <dbReference type="ARBA" id="ARBA00023002"/>
    </source>
</evidence>
<dbReference type="NCBIfam" id="TIGR00401">
    <property type="entry name" value="msrA"/>
    <property type="match status" value="1"/>
</dbReference>
<feature type="active site" evidence="6">
    <location>
        <position position="80"/>
    </location>
</feature>
<dbReference type="EMBL" id="LR130778">
    <property type="protein sequence ID" value="VDN47640.1"/>
    <property type="molecule type" value="Genomic_DNA"/>
</dbReference>
<dbReference type="InterPro" id="IPR002569">
    <property type="entry name" value="Met_Sox_Rdtase_MsrA_dom"/>
</dbReference>
<evidence type="ECO:0000256" key="2">
    <source>
        <dbReference type="ARBA" id="ARBA00023268"/>
    </source>
</evidence>
<evidence type="ECO:0000256" key="3">
    <source>
        <dbReference type="ARBA" id="ARBA00047806"/>
    </source>
</evidence>
<dbReference type="Proteomes" id="UP000279029">
    <property type="component" value="Chromosome"/>
</dbReference>
<evidence type="ECO:0000313" key="9">
    <source>
        <dbReference type="Proteomes" id="UP000279029"/>
    </source>
</evidence>
<dbReference type="SUPFAM" id="SSF55068">
    <property type="entry name" value="Peptide methionine sulfoxide reductase"/>
    <property type="match status" value="1"/>
</dbReference>
<evidence type="ECO:0000256" key="6">
    <source>
        <dbReference type="HAMAP-Rule" id="MF_01401"/>
    </source>
</evidence>
<dbReference type="Pfam" id="PF01625">
    <property type="entry name" value="PMSR"/>
    <property type="match status" value="1"/>
</dbReference>
<keyword evidence="2" id="KW-0511">Multifunctional enzyme</keyword>
<dbReference type="PROSITE" id="PS51790">
    <property type="entry name" value="MSRB"/>
    <property type="match status" value="1"/>
</dbReference>